<keyword evidence="2" id="KW-0808">Transferase</keyword>
<dbReference type="SUPFAM" id="SSF52540">
    <property type="entry name" value="P-loop containing nucleoside triphosphate hydrolases"/>
    <property type="match status" value="2"/>
</dbReference>
<evidence type="ECO:0000313" key="5">
    <source>
        <dbReference type="Proteomes" id="UP001187471"/>
    </source>
</evidence>
<dbReference type="InterPro" id="IPR027417">
    <property type="entry name" value="P-loop_NTPase"/>
</dbReference>
<dbReference type="Gene3D" id="3.40.50.300">
    <property type="entry name" value="P-loop containing nucleotide triphosphate hydrolases"/>
    <property type="match status" value="2"/>
</dbReference>
<keyword evidence="5" id="KW-1185">Reference proteome</keyword>
<name>A0AA88S288_9ASTE</name>
<evidence type="ECO:0000259" key="3">
    <source>
        <dbReference type="Pfam" id="PF00685"/>
    </source>
</evidence>
<organism evidence="4 5">
    <name type="scientific">Escallonia rubra</name>
    <dbReference type="NCBI Taxonomy" id="112253"/>
    <lineage>
        <taxon>Eukaryota</taxon>
        <taxon>Viridiplantae</taxon>
        <taxon>Streptophyta</taxon>
        <taxon>Embryophyta</taxon>
        <taxon>Tracheophyta</taxon>
        <taxon>Spermatophyta</taxon>
        <taxon>Magnoliopsida</taxon>
        <taxon>eudicotyledons</taxon>
        <taxon>Gunneridae</taxon>
        <taxon>Pentapetalae</taxon>
        <taxon>asterids</taxon>
        <taxon>campanulids</taxon>
        <taxon>Escalloniales</taxon>
        <taxon>Escalloniaceae</taxon>
        <taxon>Escallonia</taxon>
    </lineage>
</organism>
<feature type="domain" description="Sulfotransferase" evidence="3">
    <location>
        <begin position="61"/>
        <end position="315"/>
    </location>
</feature>
<evidence type="ECO:0000256" key="2">
    <source>
        <dbReference type="ARBA" id="ARBA00022679"/>
    </source>
</evidence>
<proteinExistence type="inferred from homology"/>
<reference evidence="4" key="1">
    <citation type="submission" date="2022-12" db="EMBL/GenBank/DDBJ databases">
        <title>Draft genome assemblies for two species of Escallonia (Escalloniales).</title>
        <authorList>
            <person name="Chanderbali A."/>
            <person name="Dervinis C."/>
            <person name="Anghel I."/>
            <person name="Soltis D."/>
            <person name="Soltis P."/>
            <person name="Zapata F."/>
        </authorList>
    </citation>
    <scope>NUCLEOTIDE SEQUENCE</scope>
    <source>
        <strain evidence="4">UCBG92.1500</strain>
        <tissue evidence="4">Leaf</tissue>
    </source>
</reference>
<protein>
    <recommendedName>
        <fullName evidence="3">Sulfotransferase domain-containing protein</fullName>
    </recommendedName>
</protein>
<dbReference type="AlphaFoldDB" id="A0AA88S288"/>
<feature type="domain" description="Sulfotransferase" evidence="3">
    <location>
        <begin position="392"/>
        <end position="647"/>
    </location>
</feature>
<dbReference type="PANTHER" id="PTHR11783">
    <property type="entry name" value="SULFOTRANSFERASE SULT"/>
    <property type="match status" value="1"/>
</dbReference>
<comment type="similarity">
    <text evidence="1">Belongs to the sulfotransferase 1 family.</text>
</comment>
<dbReference type="GO" id="GO:0008146">
    <property type="term" value="F:sulfotransferase activity"/>
    <property type="evidence" value="ECO:0007669"/>
    <property type="project" value="InterPro"/>
</dbReference>
<gene>
    <name evidence="4" type="ORF">RJ640_026171</name>
</gene>
<sequence>MADKDSSALSSSIPTDQVLLDELPRVKFWDVWDICQWEGFWMDPGLVKPAVTFRSSFDAQDGDVLLASTNKTGTTWLKALCFCIMQKQYESEEGEDMLIKDNPHFHVQTIESMIYATKPHPDLYTMPSPRLFHTHLPFSVLPDSVKNSECKVVYIARNPKDTFVSLWHFFNSIFRPNQEPFPLEKAFDWFCNGVHPYGPFFDHVLQYWVESKEKPHKILFLKYEELKGDPREQVKRVASFIGRPFGNEEEADQVLWRCGIERLKNMEVNKDGSSVIFSVPNSSYFRRGVVGDWKNYLSPEMEDRLDEITRVRLEEFVEEGMIKPIQRPPVVADHKESSAANSSILVDQAALKKLPRVHFWEAMDIIHWEGLWIDPGLVMGAVTFRSSFQAHDNDILLASTIKTGTTWLKALSLCIMQKQCRGTEEEDIVFKDNPHFHVQTIESMVYSTKSHPDLYNTPPPRLFHTHLPFSVLPDSIKHSDCKIVYVARNPKDTFVSLWHFFNSIFRHNQQPFSLEKAFDWFCNGIYPYGPFFDHILQYWEESKKKPHKILFLRYEELKRDPEGQVKRIASFVGRPFEKEEEADKVLWRCSLERLKNLEVNRNGSSFLRVPHSSYFRRGVVGGWKDYLTPEMADRLDQITRMKLQGSGLDLEI</sequence>
<evidence type="ECO:0000256" key="1">
    <source>
        <dbReference type="ARBA" id="ARBA00005771"/>
    </source>
</evidence>
<comment type="caution">
    <text evidence="4">The sequence shown here is derived from an EMBL/GenBank/DDBJ whole genome shotgun (WGS) entry which is preliminary data.</text>
</comment>
<evidence type="ECO:0000313" key="4">
    <source>
        <dbReference type="EMBL" id="KAK2994692.1"/>
    </source>
</evidence>
<dbReference type="InterPro" id="IPR000863">
    <property type="entry name" value="Sulfotransferase_dom"/>
</dbReference>
<dbReference type="Pfam" id="PF00685">
    <property type="entry name" value="Sulfotransfer_1"/>
    <property type="match status" value="2"/>
</dbReference>
<dbReference type="EMBL" id="JAVXUO010000180">
    <property type="protein sequence ID" value="KAK2994692.1"/>
    <property type="molecule type" value="Genomic_DNA"/>
</dbReference>
<dbReference type="Proteomes" id="UP001187471">
    <property type="component" value="Unassembled WGS sequence"/>
</dbReference>
<accession>A0AA88S288</accession>